<comment type="caution">
    <text evidence="2">The sequence shown here is derived from an EMBL/GenBank/DDBJ whole genome shotgun (WGS) entry which is preliminary data.</text>
</comment>
<feature type="transmembrane region" description="Helical" evidence="1">
    <location>
        <begin position="21"/>
        <end position="39"/>
    </location>
</feature>
<proteinExistence type="predicted"/>
<organism evidence="2 3">
    <name type="scientific">Limosilactobacillus antri DSM 16041</name>
    <dbReference type="NCBI Taxonomy" id="525309"/>
    <lineage>
        <taxon>Bacteria</taxon>
        <taxon>Bacillati</taxon>
        <taxon>Bacillota</taxon>
        <taxon>Bacilli</taxon>
        <taxon>Lactobacillales</taxon>
        <taxon>Lactobacillaceae</taxon>
        <taxon>Limosilactobacillus</taxon>
    </lineage>
</organism>
<keyword evidence="1" id="KW-1133">Transmembrane helix</keyword>
<sequence>MASNLKLLYSLRHANLKVIKQLTILRFAKLLIIIFIWSIM</sequence>
<name>C8P4M1_9LACO</name>
<dbReference type="HOGENOM" id="CLU_3291310_0_0_9"/>
<dbReference type="AlphaFoldDB" id="C8P4M1"/>
<dbReference type="Proteomes" id="UP000003675">
    <property type="component" value="Unassembled WGS sequence"/>
</dbReference>
<evidence type="ECO:0000313" key="3">
    <source>
        <dbReference type="Proteomes" id="UP000003675"/>
    </source>
</evidence>
<evidence type="ECO:0000256" key="1">
    <source>
        <dbReference type="SAM" id="Phobius"/>
    </source>
</evidence>
<keyword evidence="1" id="KW-0812">Transmembrane</keyword>
<protein>
    <submittedName>
        <fullName evidence="2">Uncharacterized protein</fullName>
    </submittedName>
</protein>
<keyword evidence="1" id="KW-0472">Membrane</keyword>
<reference evidence="2 3" key="1">
    <citation type="submission" date="2009-09" db="EMBL/GenBank/DDBJ databases">
        <authorList>
            <person name="Qin X."/>
            <person name="Bachman B."/>
            <person name="Battles P."/>
            <person name="Bell A."/>
            <person name="Bess C."/>
            <person name="Bickham C."/>
            <person name="Chaboub L."/>
            <person name="Chen D."/>
            <person name="Coyle M."/>
            <person name="Deiros D.R."/>
            <person name="Dinh H."/>
            <person name="Forbes L."/>
            <person name="Fowler G."/>
            <person name="Francisco L."/>
            <person name="Fu Q."/>
            <person name="Gubbala S."/>
            <person name="Hale W."/>
            <person name="Han Y."/>
            <person name="Hemphill L."/>
            <person name="Highlander S.K."/>
            <person name="Hirani K."/>
            <person name="Hogues M."/>
            <person name="Jackson L."/>
            <person name="Jakkamsetti A."/>
            <person name="Javaid M."/>
            <person name="Jiang H."/>
            <person name="Korchina V."/>
            <person name="Kovar C."/>
            <person name="Lara F."/>
            <person name="Lee S."/>
            <person name="Mata R."/>
            <person name="Mathew T."/>
            <person name="Moen C."/>
            <person name="Morales K."/>
            <person name="Munidasa M."/>
            <person name="Nazareth L."/>
            <person name="Ngo R."/>
            <person name="Nguyen L."/>
            <person name="Okwuonu G."/>
            <person name="Ongeri F."/>
            <person name="Patil S."/>
            <person name="Petrosino J."/>
            <person name="Pham C."/>
            <person name="Pham P."/>
            <person name="Pu L.-L."/>
            <person name="Puazo M."/>
            <person name="Raj R."/>
            <person name="Reid J."/>
            <person name="Rouhana J."/>
            <person name="Saada N."/>
            <person name="Shang Y."/>
            <person name="Simmons D."/>
            <person name="Thornton R."/>
            <person name="Warren J."/>
            <person name="Weissenberger G."/>
            <person name="Zhang J."/>
            <person name="Zhang L."/>
            <person name="Zhou C."/>
            <person name="Zhu D."/>
            <person name="Muzny D."/>
            <person name="Worley K."/>
            <person name="Gibbs R."/>
        </authorList>
    </citation>
    <scope>NUCLEOTIDE SEQUENCE [LARGE SCALE GENOMIC DNA]</scope>
    <source>
        <strain evidence="2 3">DSM 16041</strain>
    </source>
</reference>
<evidence type="ECO:0000313" key="2">
    <source>
        <dbReference type="EMBL" id="EEW54641.1"/>
    </source>
</evidence>
<accession>C8P4M1</accession>
<dbReference type="EMBL" id="ACLL01000007">
    <property type="protein sequence ID" value="EEW54641.1"/>
    <property type="molecule type" value="Genomic_DNA"/>
</dbReference>
<gene>
    <name evidence="2" type="ORF">HMPREF0494_0265</name>
</gene>